<evidence type="ECO:0000256" key="16">
    <source>
        <dbReference type="ARBA" id="ARBA00049360"/>
    </source>
</evidence>
<dbReference type="InterPro" id="IPR027417">
    <property type="entry name" value="P-loop_NTPase"/>
</dbReference>
<dbReference type="PROSITE" id="PS51193">
    <property type="entry name" value="HELICASE_ATP_BIND_2"/>
    <property type="match status" value="1"/>
</dbReference>
<dbReference type="PANTHER" id="PTHR11472">
    <property type="entry name" value="DNA REPAIR DEAD HELICASE RAD3/XP-D SUBFAMILY MEMBER"/>
    <property type="match status" value="1"/>
</dbReference>
<evidence type="ECO:0000256" key="17">
    <source>
        <dbReference type="ARBA" id="ARBA00073810"/>
    </source>
</evidence>
<dbReference type="Pfam" id="PF13307">
    <property type="entry name" value="Helicase_C_2"/>
    <property type="match status" value="1"/>
</dbReference>
<comment type="subcellular location">
    <subcellularLocation>
        <location evidence="1">Nucleus</location>
    </subcellularLocation>
</comment>
<dbReference type="SMART" id="SM00488">
    <property type="entry name" value="DEXDc2"/>
    <property type="match status" value="1"/>
</dbReference>
<dbReference type="InterPro" id="IPR013020">
    <property type="entry name" value="Rad3/Chl1-like"/>
</dbReference>
<gene>
    <name evidence="20" type="ORF">WJX84_009206</name>
</gene>
<dbReference type="GO" id="GO:0016818">
    <property type="term" value="F:hydrolase activity, acting on acid anhydrides, in phosphorus-containing anhydrides"/>
    <property type="evidence" value="ECO:0007669"/>
    <property type="project" value="InterPro"/>
</dbReference>
<dbReference type="GO" id="GO:0045910">
    <property type="term" value="P:negative regulation of DNA recombination"/>
    <property type="evidence" value="ECO:0007669"/>
    <property type="project" value="TreeGrafter"/>
</dbReference>
<dbReference type="PANTHER" id="PTHR11472:SF34">
    <property type="entry name" value="REGULATOR OF TELOMERE ELONGATION HELICASE 1"/>
    <property type="match status" value="1"/>
</dbReference>
<evidence type="ECO:0000313" key="21">
    <source>
        <dbReference type="Proteomes" id="UP001485043"/>
    </source>
</evidence>
<keyword evidence="21" id="KW-1185">Reference proteome</keyword>
<keyword evidence="12" id="KW-0238">DNA-binding</keyword>
<dbReference type="InterPro" id="IPR006554">
    <property type="entry name" value="Helicase-like_DEXD_c2"/>
</dbReference>
<dbReference type="AlphaFoldDB" id="A0AAW1SQV4"/>
<feature type="region of interest" description="Disordered" evidence="18">
    <location>
        <begin position="882"/>
        <end position="918"/>
    </location>
</feature>
<keyword evidence="15" id="KW-0539">Nucleus</keyword>
<evidence type="ECO:0000256" key="1">
    <source>
        <dbReference type="ARBA" id="ARBA00004123"/>
    </source>
</evidence>
<dbReference type="GO" id="GO:0046872">
    <property type="term" value="F:metal ion binding"/>
    <property type="evidence" value="ECO:0007669"/>
    <property type="project" value="UniProtKB-KW"/>
</dbReference>
<evidence type="ECO:0000256" key="5">
    <source>
        <dbReference type="ARBA" id="ARBA00022741"/>
    </source>
</evidence>
<accession>A0AAW1SQV4</accession>
<dbReference type="InterPro" id="IPR057498">
    <property type="entry name" value="Rtel1_ARCH"/>
</dbReference>
<keyword evidence="4" id="KW-0479">Metal-binding</keyword>
<keyword evidence="10" id="KW-0408">Iron</keyword>
<proteinExistence type="inferred from homology"/>
<dbReference type="InterPro" id="IPR010614">
    <property type="entry name" value="RAD3-like_helicase_DEAD"/>
</dbReference>
<keyword evidence="6" id="KW-0227">DNA damage</keyword>
<dbReference type="Pfam" id="PF23116">
    <property type="entry name" value="HHD_RTEL1"/>
    <property type="match status" value="1"/>
</dbReference>
<evidence type="ECO:0000256" key="7">
    <source>
        <dbReference type="ARBA" id="ARBA00022801"/>
    </source>
</evidence>
<evidence type="ECO:0000256" key="15">
    <source>
        <dbReference type="ARBA" id="ARBA00023242"/>
    </source>
</evidence>
<dbReference type="Proteomes" id="UP001485043">
    <property type="component" value="Unassembled WGS sequence"/>
</dbReference>
<name>A0AAW1SQV4_9CHLO</name>
<keyword evidence="8" id="KW-0347">Helicase</keyword>
<comment type="similarity">
    <text evidence="2">Belongs to the helicase family. RAD3/XPD subfamily.</text>
</comment>
<dbReference type="GO" id="GO:0070182">
    <property type="term" value="F:DNA polymerase binding"/>
    <property type="evidence" value="ECO:0007669"/>
    <property type="project" value="TreeGrafter"/>
</dbReference>
<evidence type="ECO:0000256" key="8">
    <source>
        <dbReference type="ARBA" id="ARBA00022806"/>
    </source>
</evidence>
<evidence type="ECO:0000256" key="10">
    <source>
        <dbReference type="ARBA" id="ARBA00023004"/>
    </source>
</evidence>
<evidence type="ECO:0000259" key="19">
    <source>
        <dbReference type="PROSITE" id="PS51193"/>
    </source>
</evidence>
<evidence type="ECO:0000256" key="12">
    <source>
        <dbReference type="ARBA" id="ARBA00023125"/>
    </source>
</evidence>
<evidence type="ECO:0000256" key="3">
    <source>
        <dbReference type="ARBA" id="ARBA00022485"/>
    </source>
</evidence>
<dbReference type="NCBIfam" id="TIGR00604">
    <property type="entry name" value="rad3"/>
    <property type="match status" value="1"/>
</dbReference>
<dbReference type="Gene3D" id="1.20.1160.20">
    <property type="match status" value="1"/>
</dbReference>
<keyword evidence="9" id="KW-0067">ATP-binding</keyword>
<dbReference type="Pfam" id="PF23109">
    <property type="entry name" value="ARCH_RTEL1"/>
    <property type="match status" value="1"/>
</dbReference>
<evidence type="ECO:0000256" key="13">
    <source>
        <dbReference type="ARBA" id="ARBA00023204"/>
    </source>
</evidence>
<dbReference type="InterPro" id="IPR014013">
    <property type="entry name" value="Helic_SF1/SF2_ATP-bd_DinG/Rad3"/>
</dbReference>
<dbReference type="GO" id="GO:0090657">
    <property type="term" value="P:telomeric loop disassembly"/>
    <property type="evidence" value="ECO:0007669"/>
    <property type="project" value="TreeGrafter"/>
</dbReference>
<dbReference type="GO" id="GO:0006281">
    <property type="term" value="P:DNA repair"/>
    <property type="evidence" value="ECO:0007669"/>
    <property type="project" value="UniProtKB-KW"/>
</dbReference>
<dbReference type="GO" id="GO:0010569">
    <property type="term" value="P:regulation of double-strand break repair via homologous recombination"/>
    <property type="evidence" value="ECO:0007669"/>
    <property type="project" value="TreeGrafter"/>
</dbReference>
<keyword evidence="14" id="KW-0413">Isomerase</keyword>
<keyword evidence="13" id="KW-0234">DNA repair</keyword>
<dbReference type="SUPFAM" id="SSF52540">
    <property type="entry name" value="P-loop containing nucleoside triphosphate hydrolases"/>
    <property type="match status" value="1"/>
</dbReference>
<dbReference type="GO" id="GO:0003678">
    <property type="term" value="F:DNA helicase activity"/>
    <property type="evidence" value="ECO:0007669"/>
    <property type="project" value="InterPro"/>
</dbReference>
<keyword evidence="7" id="KW-0378">Hydrolase</keyword>
<dbReference type="GO" id="GO:0051539">
    <property type="term" value="F:4 iron, 4 sulfur cluster binding"/>
    <property type="evidence" value="ECO:0007669"/>
    <property type="project" value="UniProtKB-KW"/>
</dbReference>
<dbReference type="GO" id="GO:0005634">
    <property type="term" value="C:nucleus"/>
    <property type="evidence" value="ECO:0007669"/>
    <property type="project" value="UniProtKB-SubCell"/>
</dbReference>
<dbReference type="EMBL" id="JALJOV010001218">
    <property type="protein sequence ID" value="KAK9851881.1"/>
    <property type="molecule type" value="Genomic_DNA"/>
</dbReference>
<evidence type="ECO:0000256" key="11">
    <source>
        <dbReference type="ARBA" id="ARBA00023014"/>
    </source>
</evidence>
<dbReference type="Gene3D" id="3.40.50.300">
    <property type="entry name" value="P-loop containing nucleotide triphosphate hydrolases"/>
    <property type="match status" value="2"/>
</dbReference>
<dbReference type="SMART" id="SM00491">
    <property type="entry name" value="HELICc2"/>
    <property type="match status" value="1"/>
</dbReference>
<evidence type="ECO:0000256" key="14">
    <source>
        <dbReference type="ARBA" id="ARBA00023235"/>
    </source>
</evidence>
<keyword evidence="11" id="KW-0411">Iron-sulfur</keyword>
<keyword evidence="5" id="KW-0547">Nucleotide-binding</keyword>
<dbReference type="GO" id="GO:0005524">
    <property type="term" value="F:ATP binding"/>
    <property type="evidence" value="ECO:0007669"/>
    <property type="project" value="UniProtKB-KW"/>
</dbReference>
<comment type="catalytic activity">
    <reaction evidence="16">
        <text>ATP + H2O = ADP + phosphate + H(+)</text>
        <dbReference type="Rhea" id="RHEA:13065"/>
        <dbReference type="ChEBI" id="CHEBI:15377"/>
        <dbReference type="ChEBI" id="CHEBI:15378"/>
        <dbReference type="ChEBI" id="CHEBI:30616"/>
        <dbReference type="ChEBI" id="CHEBI:43474"/>
        <dbReference type="ChEBI" id="CHEBI:456216"/>
    </reaction>
</comment>
<dbReference type="Pfam" id="PF06733">
    <property type="entry name" value="DEAD_2"/>
    <property type="match status" value="1"/>
</dbReference>
<organism evidence="20 21">
    <name type="scientific">Apatococcus fuscideae</name>
    <dbReference type="NCBI Taxonomy" id="2026836"/>
    <lineage>
        <taxon>Eukaryota</taxon>
        <taxon>Viridiplantae</taxon>
        <taxon>Chlorophyta</taxon>
        <taxon>core chlorophytes</taxon>
        <taxon>Trebouxiophyceae</taxon>
        <taxon>Chlorellales</taxon>
        <taxon>Chlorellaceae</taxon>
        <taxon>Apatococcus</taxon>
    </lineage>
</organism>
<sequence>MPVYQLQGVEVEFPYEAYDCQLAYMGKALEALKQGQNGLLESPTGTGKTLCLLCAALAWQRTLKPVATQASYQAPGWRLPRTAILGSRAQMCVHPTISRLSGAACNQACQAATASRSCQWSNAVERFTRNNPDANKQPLDIEELTQMAHNDGPCPYFLSRSMAETADLVLMPYNYIVDARTRLGMQMICWDNAVIIFDEAHNIESSCSEAASFDLTAEILAGCIVEIETATQGAIKIRDNPSLAGVDPSAGDDARKYYRLVPDLMLLRELLVKLESTIAGIKIGPNGFTAPGLFLFELFQKIKLDAQNCPQLVFLLEDAMGLLSGEAAEQGRKLAARNSSHKINILADALRLAFATQETHGDLPQACMSYRVHIHMQQKRGSLPTPTLSYWCFGAGVAMRVLAAAKVRCVLLTSGTLSPLDGFAAELQLPFPITLENPHVIDPSQVWVGVLPRGPKGCALNSSYQSRESREYREDLGYALVNIARLVPDGLLVFFPSYTVLTSCIEFWKQPVPGQSGASIWQRIHTSKQAVVEPRDAALFPQAAEDFKAKLRDSTTSGAVFFAVCRGKVSEGLDFSDRAGRAVVITGIPFAMKTEPRVRLKREVLDENCQPNIRKRRAPGTISAPSLTGEQWYLQQAARAVNQAMGRVIRHRHDYGAIILADERFASPGNRGQVSAWLRNHIVCHQNFGTASASLAQFFKAMAKRPVPERPAKAAASAASLLPFGGGVMRSSSLREGRGALSSAGGSMRGSLSNVPAAIDLRGMSGLQSASASSNRSRKTAARAKPTGGLLNACSVDGSLAQSARGQPEAEGSQPDDATSLGHLLQSRPVILDTTPHSAPGPVSSARPPLANMRSAPLQPTAVPRADSNAADMLVGPKHLIERHRQQQQQQQQRHSCVPEGKQHPQQRPSMVRPQGAKQTTLLGSQAKLAQQGQQVAKDYIGQLRRELPAASFRQVQMLLGKYKQARDAVALVEGVLALLRAAKATHLLPGFQAFVPPQDRHLLHTPGIASQ</sequence>
<comment type="caution">
    <text evidence="20">The sequence shown here is derived from an EMBL/GenBank/DDBJ whole genome shotgun (WGS) entry which is preliminary data.</text>
</comment>
<dbReference type="CDD" id="cd18788">
    <property type="entry name" value="SF2_C_XPD"/>
    <property type="match status" value="1"/>
</dbReference>
<protein>
    <recommendedName>
        <fullName evidence="17">Regulator of telomere elongation helicase 1 homolog</fullName>
    </recommendedName>
</protein>
<evidence type="ECO:0000256" key="4">
    <source>
        <dbReference type="ARBA" id="ARBA00022723"/>
    </source>
</evidence>
<reference evidence="20 21" key="1">
    <citation type="journal article" date="2024" name="Nat. Commun.">
        <title>Phylogenomics reveals the evolutionary origins of lichenization in chlorophyte algae.</title>
        <authorList>
            <person name="Puginier C."/>
            <person name="Libourel C."/>
            <person name="Otte J."/>
            <person name="Skaloud P."/>
            <person name="Haon M."/>
            <person name="Grisel S."/>
            <person name="Petersen M."/>
            <person name="Berrin J.G."/>
            <person name="Delaux P.M."/>
            <person name="Dal Grande F."/>
            <person name="Keller J."/>
        </authorList>
    </citation>
    <scope>NUCLEOTIDE SEQUENCE [LARGE SCALE GENOMIC DNA]</scope>
    <source>
        <strain evidence="20 21">SAG 2523</strain>
    </source>
</reference>
<dbReference type="GO" id="GO:1904430">
    <property type="term" value="P:negative regulation of t-circle formation"/>
    <property type="evidence" value="ECO:0007669"/>
    <property type="project" value="TreeGrafter"/>
</dbReference>
<keyword evidence="3" id="KW-0004">4Fe-4S</keyword>
<evidence type="ECO:0000256" key="6">
    <source>
        <dbReference type="ARBA" id="ARBA00022763"/>
    </source>
</evidence>
<dbReference type="InterPro" id="IPR006555">
    <property type="entry name" value="ATP-dep_Helicase_C"/>
</dbReference>
<dbReference type="FunFam" id="3.40.50.300:FF:000431">
    <property type="entry name" value="Regulator of telomere elongation helicase 1"/>
    <property type="match status" value="1"/>
</dbReference>
<dbReference type="InterPro" id="IPR045028">
    <property type="entry name" value="DinG/Rad3-like"/>
</dbReference>
<dbReference type="GO" id="GO:0003677">
    <property type="term" value="F:DNA binding"/>
    <property type="evidence" value="ECO:0007669"/>
    <property type="project" value="UniProtKB-KW"/>
</dbReference>
<evidence type="ECO:0000256" key="18">
    <source>
        <dbReference type="SAM" id="MobiDB-lite"/>
    </source>
</evidence>
<feature type="region of interest" description="Disordered" evidence="18">
    <location>
        <begin position="768"/>
        <end position="865"/>
    </location>
</feature>
<evidence type="ECO:0000313" key="20">
    <source>
        <dbReference type="EMBL" id="KAK9851881.1"/>
    </source>
</evidence>
<evidence type="ECO:0000256" key="2">
    <source>
        <dbReference type="ARBA" id="ARBA00009146"/>
    </source>
</evidence>
<feature type="domain" description="Helicase ATP-binding" evidence="19">
    <location>
        <begin position="7"/>
        <end position="271"/>
    </location>
</feature>
<evidence type="ECO:0000256" key="9">
    <source>
        <dbReference type="ARBA" id="ARBA00022840"/>
    </source>
</evidence>